<sequence>MYLRKKGAVFVFASCSTRVTTLGERLLTILNILSRWFSMPTLSSGV</sequence>
<dbReference type="AlphaFoldDB" id="A0A0A9E0H1"/>
<reference evidence="1" key="2">
    <citation type="journal article" date="2015" name="Data Brief">
        <title>Shoot transcriptome of the giant reed, Arundo donax.</title>
        <authorList>
            <person name="Barrero R.A."/>
            <person name="Guerrero F.D."/>
            <person name="Moolhuijzen P."/>
            <person name="Goolsby J.A."/>
            <person name="Tidwell J."/>
            <person name="Bellgard S.E."/>
            <person name="Bellgard M.I."/>
        </authorList>
    </citation>
    <scope>NUCLEOTIDE SEQUENCE</scope>
    <source>
        <tissue evidence="1">Shoot tissue taken approximately 20 cm above the soil surface</tissue>
    </source>
</reference>
<dbReference type="EMBL" id="GBRH01204369">
    <property type="protein sequence ID" value="JAD93526.1"/>
    <property type="molecule type" value="Transcribed_RNA"/>
</dbReference>
<reference evidence="1" key="1">
    <citation type="submission" date="2014-09" db="EMBL/GenBank/DDBJ databases">
        <authorList>
            <person name="Magalhaes I.L.F."/>
            <person name="Oliveira U."/>
            <person name="Santos F.R."/>
            <person name="Vidigal T.H.D.A."/>
            <person name="Brescovit A.D."/>
            <person name="Santos A.J."/>
        </authorList>
    </citation>
    <scope>NUCLEOTIDE SEQUENCE</scope>
    <source>
        <tissue evidence="1">Shoot tissue taken approximately 20 cm above the soil surface</tissue>
    </source>
</reference>
<accession>A0A0A9E0H1</accession>
<name>A0A0A9E0H1_ARUDO</name>
<evidence type="ECO:0000313" key="1">
    <source>
        <dbReference type="EMBL" id="JAD93526.1"/>
    </source>
</evidence>
<protein>
    <submittedName>
        <fullName evidence="1">GRAS54</fullName>
    </submittedName>
</protein>
<organism evidence="1">
    <name type="scientific">Arundo donax</name>
    <name type="common">Giant reed</name>
    <name type="synonym">Donax arundinaceus</name>
    <dbReference type="NCBI Taxonomy" id="35708"/>
    <lineage>
        <taxon>Eukaryota</taxon>
        <taxon>Viridiplantae</taxon>
        <taxon>Streptophyta</taxon>
        <taxon>Embryophyta</taxon>
        <taxon>Tracheophyta</taxon>
        <taxon>Spermatophyta</taxon>
        <taxon>Magnoliopsida</taxon>
        <taxon>Liliopsida</taxon>
        <taxon>Poales</taxon>
        <taxon>Poaceae</taxon>
        <taxon>PACMAD clade</taxon>
        <taxon>Arundinoideae</taxon>
        <taxon>Arundineae</taxon>
        <taxon>Arundo</taxon>
    </lineage>
</organism>
<proteinExistence type="predicted"/>